<sequence length="266" mass="30424">MAGEIKAWADKKLNPPMDREEVEEWVDKQLKSVMDKRDAIWFRLHQLAVEREELLAFEREESRENYVRTSEDYRKWIFQGYMNARAKVKESKVWQKFMSRVSTIRKIAKIRIPRIPQRLVREVLNSRLSEYEAKRDEMFSRLETTWKKEAPYPPPFSISQYHRRVPDPSHPGPAPSEGEPASSTRPPSYDGPPPQQPLVSAVPEVTQAARATRPPHAAFPQGPTPPLSPPPYSPTDQRQPHAAPPSPPRPRTGVQAQSGGSPARGR</sequence>
<accession>A0ABP6C0I4</accession>
<proteinExistence type="predicted"/>
<evidence type="ECO:0000256" key="1">
    <source>
        <dbReference type="SAM" id="MobiDB-lite"/>
    </source>
</evidence>
<organism evidence="2 3">
    <name type="scientific">Streptomyces axinellae</name>
    <dbReference type="NCBI Taxonomy" id="552788"/>
    <lineage>
        <taxon>Bacteria</taxon>
        <taxon>Bacillati</taxon>
        <taxon>Actinomycetota</taxon>
        <taxon>Actinomycetes</taxon>
        <taxon>Kitasatosporales</taxon>
        <taxon>Streptomycetaceae</taxon>
        <taxon>Streptomyces</taxon>
    </lineage>
</organism>
<feature type="compositionally biased region" description="Pro residues" evidence="1">
    <location>
        <begin position="222"/>
        <end position="233"/>
    </location>
</feature>
<reference evidence="3" key="1">
    <citation type="journal article" date="2019" name="Int. J. Syst. Evol. Microbiol.">
        <title>The Global Catalogue of Microorganisms (GCM) 10K type strain sequencing project: providing services to taxonomists for standard genome sequencing and annotation.</title>
        <authorList>
            <consortium name="The Broad Institute Genomics Platform"/>
            <consortium name="The Broad Institute Genome Sequencing Center for Infectious Disease"/>
            <person name="Wu L."/>
            <person name="Ma J."/>
        </authorList>
    </citation>
    <scope>NUCLEOTIDE SEQUENCE [LARGE SCALE GENOMIC DNA]</scope>
    <source>
        <strain evidence="3">JCM 16373</strain>
    </source>
</reference>
<dbReference type="Proteomes" id="UP001501447">
    <property type="component" value="Unassembled WGS sequence"/>
</dbReference>
<comment type="caution">
    <text evidence="2">The sequence shown here is derived from an EMBL/GenBank/DDBJ whole genome shotgun (WGS) entry which is preliminary data.</text>
</comment>
<evidence type="ECO:0000313" key="3">
    <source>
        <dbReference type="Proteomes" id="UP001501447"/>
    </source>
</evidence>
<feature type="region of interest" description="Disordered" evidence="1">
    <location>
        <begin position="151"/>
        <end position="266"/>
    </location>
</feature>
<protein>
    <submittedName>
        <fullName evidence="2">Uncharacterized protein</fullName>
    </submittedName>
</protein>
<evidence type="ECO:0000313" key="2">
    <source>
        <dbReference type="EMBL" id="GAA2595078.1"/>
    </source>
</evidence>
<dbReference type="EMBL" id="BAAARJ010000002">
    <property type="protein sequence ID" value="GAA2595078.1"/>
    <property type="molecule type" value="Genomic_DNA"/>
</dbReference>
<dbReference type="RefSeq" id="WP_344561724.1">
    <property type="nucleotide sequence ID" value="NZ_BAAARJ010000002.1"/>
</dbReference>
<name>A0ABP6C0I4_9ACTN</name>
<gene>
    <name evidence="2" type="ORF">GCM10009863_05260</name>
</gene>
<keyword evidence="3" id="KW-1185">Reference proteome</keyword>